<organism evidence="1 2">
    <name type="scientific">Cystoisospora suis</name>
    <dbReference type="NCBI Taxonomy" id="483139"/>
    <lineage>
        <taxon>Eukaryota</taxon>
        <taxon>Sar</taxon>
        <taxon>Alveolata</taxon>
        <taxon>Apicomplexa</taxon>
        <taxon>Conoidasida</taxon>
        <taxon>Coccidia</taxon>
        <taxon>Eucoccidiorida</taxon>
        <taxon>Eimeriorina</taxon>
        <taxon>Sarcocystidae</taxon>
        <taxon>Cystoisospora</taxon>
    </lineage>
</organism>
<accession>A0A2C6KU84</accession>
<comment type="caution">
    <text evidence="1">The sequence shown here is derived from an EMBL/GenBank/DDBJ whole genome shotgun (WGS) entry which is preliminary data.</text>
</comment>
<dbReference type="EMBL" id="MIGC01003243">
    <property type="protein sequence ID" value="PHJ19764.1"/>
    <property type="molecule type" value="Genomic_DNA"/>
</dbReference>
<evidence type="ECO:0000313" key="1">
    <source>
        <dbReference type="EMBL" id="PHJ19764.1"/>
    </source>
</evidence>
<dbReference type="VEuPathDB" id="ToxoDB:CSUI_006417"/>
<sequence>MWGYDPSRCAGKALWRRGHDRPWPTVSLLGVWRLAGCTRHRLLRRWELRREPSVSAAVSPAKQRAAMTYRTDPVIIGRKARLFQGTKQ</sequence>
<dbReference type="RefSeq" id="XP_067921460.1">
    <property type="nucleotide sequence ID" value="XM_068066577.1"/>
</dbReference>
<protein>
    <submittedName>
        <fullName evidence="1">Uncharacterized protein</fullName>
    </submittedName>
</protein>
<proteinExistence type="predicted"/>
<keyword evidence="2" id="KW-1185">Reference proteome</keyword>
<dbReference type="Proteomes" id="UP000221165">
    <property type="component" value="Unassembled WGS sequence"/>
</dbReference>
<dbReference type="GeneID" id="94429788"/>
<reference evidence="1 2" key="1">
    <citation type="journal article" date="2017" name="Int. J. Parasitol.">
        <title>The genome of the protozoan parasite Cystoisospora suis and a reverse vaccinology approach to identify vaccine candidates.</title>
        <authorList>
            <person name="Palmieri N."/>
            <person name="Shrestha A."/>
            <person name="Ruttkowski B."/>
            <person name="Beck T."/>
            <person name="Vogl C."/>
            <person name="Tomley F."/>
            <person name="Blake D.P."/>
            <person name="Joachim A."/>
        </authorList>
    </citation>
    <scope>NUCLEOTIDE SEQUENCE [LARGE SCALE GENOMIC DNA]</scope>
    <source>
        <strain evidence="1 2">Wien I</strain>
    </source>
</reference>
<evidence type="ECO:0000313" key="2">
    <source>
        <dbReference type="Proteomes" id="UP000221165"/>
    </source>
</evidence>
<name>A0A2C6KU84_9APIC</name>
<gene>
    <name evidence="1" type="ORF">CSUI_006417</name>
</gene>
<dbReference type="AlphaFoldDB" id="A0A2C6KU84"/>